<name>A0ABD0M6S5_9CAEN</name>
<organism evidence="1 2">
    <name type="scientific">Batillaria attramentaria</name>
    <dbReference type="NCBI Taxonomy" id="370345"/>
    <lineage>
        <taxon>Eukaryota</taxon>
        <taxon>Metazoa</taxon>
        <taxon>Spiralia</taxon>
        <taxon>Lophotrochozoa</taxon>
        <taxon>Mollusca</taxon>
        <taxon>Gastropoda</taxon>
        <taxon>Caenogastropoda</taxon>
        <taxon>Sorbeoconcha</taxon>
        <taxon>Cerithioidea</taxon>
        <taxon>Batillariidae</taxon>
        <taxon>Batillaria</taxon>
    </lineage>
</organism>
<reference evidence="1 2" key="1">
    <citation type="journal article" date="2023" name="Sci. Data">
        <title>Genome assembly of the Korean intertidal mud-creeper Batillaria attramentaria.</title>
        <authorList>
            <person name="Patra A.K."/>
            <person name="Ho P.T."/>
            <person name="Jun S."/>
            <person name="Lee S.J."/>
            <person name="Kim Y."/>
            <person name="Won Y.J."/>
        </authorList>
    </citation>
    <scope>NUCLEOTIDE SEQUENCE [LARGE SCALE GENOMIC DNA]</scope>
    <source>
        <strain evidence="1">Wonlab-2016</strain>
    </source>
</reference>
<evidence type="ECO:0000313" key="1">
    <source>
        <dbReference type="EMBL" id="KAK7507664.1"/>
    </source>
</evidence>
<dbReference type="EMBL" id="JACVVK020000004">
    <property type="protein sequence ID" value="KAK7507664.1"/>
    <property type="molecule type" value="Genomic_DNA"/>
</dbReference>
<protein>
    <submittedName>
        <fullName evidence="1">Uncharacterized protein</fullName>
    </submittedName>
</protein>
<accession>A0ABD0M6S5</accession>
<comment type="caution">
    <text evidence="1">The sequence shown here is derived from an EMBL/GenBank/DDBJ whole genome shotgun (WGS) entry which is preliminary data.</text>
</comment>
<keyword evidence="2" id="KW-1185">Reference proteome</keyword>
<gene>
    <name evidence="1" type="ORF">BaRGS_00001599</name>
</gene>
<sequence>MAGAGNSEQERINSVAGTDWGEAGLAIRLLTARSIEAEAAPSRQYKLLNPVFYRLIFSSLTQRDSNDVDERTNFVGKLGAFVGRNVLRQLRFNDDFANSWCVRPTGRS</sequence>
<dbReference type="Proteomes" id="UP001519460">
    <property type="component" value="Unassembled WGS sequence"/>
</dbReference>
<proteinExistence type="predicted"/>
<evidence type="ECO:0000313" key="2">
    <source>
        <dbReference type="Proteomes" id="UP001519460"/>
    </source>
</evidence>
<dbReference type="AlphaFoldDB" id="A0ABD0M6S5"/>